<reference evidence="1 2" key="5">
    <citation type="journal article" date="2010" name="Appl. Environ. Microbiol.">
        <title>phrR-like gene praR of Azorhizobium caulinodans ORS571 is essential for symbiosis with Sesbania rostrata and is involved in expression of reb genes.</title>
        <authorList>
            <person name="Akiba N."/>
            <person name="Aono T."/>
            <person name="Toyazaki H."/>
            <person name="Sato S."/>
            <person name="Oyaizu H."/>
        </authorList>
    </citation>
    <scope>NUCLEOTIDE SEQUENCE [LARGE SCALE GENOMIC DNA]</scope>
    <source>
        <strain evidence="2">ATCC 43989 / DSM 5975 / JCM 20966 / LMG 6465 / NBRC 14845 / NCIMB 13405 / ORS 571</strain>
    </source>
</reference>
<keyword evidence="2" id="KW-1185">Reference proteome</keyword>
<reference evidence="1 2" key="4">
    <citation type="journal article" date="2009" name="Appl. Environ. Microbiol.">
        <title>Comparative genome-wide transcriptional profiling of Azorhizobium caulinodans ORS571 grown under free-living and symbiotic conditions.</title>
        <authorList>
            <person name="Tsukada S."/>
            <person name="Aono T."/>
            <person name="Akiba N."/>
            <person name="Lee KB."/>
            <person name="Liu CT."/>
            <person name="Toyazaki H."/>
            <person name="Oyaizu H."/>
        </authorList>
    </citation>
    <scope>NUCLEOTIDE SEQUENCE [LARGE SCALE GENOMIC DNA]</scope>
    <source>
        <strain evidence="2">ATCC 43989 / DSM 5975 / JCM 20966 / LMG 6465 / NBRC 14845 / NCIMB 13405 / ORS 571</strain>
    </source>
</reference>
<reference evidence="1 2" key="3">
    <citation type="journal article" date="2008" name="BMC Genomics">
        <title>The genome of the versatile nitrogen fixer Azorhizobium caulinodans ORS571.</title>
        <authorList>
            <person name="Lee KB."/>
            <person name="Backer P.D."/>
            <person name="Aono T."/>
            <person name="Liu CT."/>
            <person name="Suzuki S."/>
            <person name="Suzuki T."/>
            <person name="Kaneko T."/>
            <person name="Yamada M."/>
            <person name="Tabata S."/>
            <person name="Kupfer D.M."/>
            <person name="Najar F.Z."/>
            <person name="Wiley G.B."/>
            <person name="Roe B."/>
            <person name="Binnewies T.T."/>
            <person name="Ussery D.W."/>
            <person name="D'Haeze W."/>
            <person name="Herder J.D."/>
            <person name="Gevers D."/>
            <person name="Vereecke D."/>
            <person name="Holsters M."/>
            <person name="Oyaizu H."/>
        </authorList>
    </citation>
    <scope>NUCLEOTIDE SEQUENCE [LARGE SCALE GENOMIC DNA]</scope>
    <source>
        <strain evidence="2">ATCC 43989 / DSM 5975 / JCM 20966 / LMG 6465 / NBRC 14845 / NCIMB 13405 / ORS 571</strain>
    </source>
</reference>
<dbReference type="Gene3D" id="1.20.1260.10">
    <property type="match status" value="1"/>
</dbReference>
<dbReference type="InterPro" id="IPR009078">
    <property type="entry name" value="Ferritin-like_SF"/>
</dbReference>
<dbReference type="Pfam" id="PF05974">
    <property type="entry name" value="DUF892"/>
    <property type="match status" value="1"/>
</dbReference>
<dbReference type="InterPro" id="IPR010287">
    <property type="entry name" value="DUF892_YciF-like"/>
</dbReference>
<dbReference type="eggNOG" id="COG3685">
    <property type="taxonomic scope" value="Bacteria"/>
</dbReference>
<dbReference type="AlphaFoldDB" id="A8HYH8"/>
<sequence>MTMTEQTIRDIFVVGLRNAHALENEALSIMNRQLDRLESYPELALRLRLHVDETEGQIDRLDAILEGLSEDASTLKDTAASVMGNMAALGHTVAGDEILKNTFADYAFENYEIAAYRSLLAMAEQGAFTEAMPLLQQSLEQEEDMARWLEGQLKPFTLRYMERETAGLQAKR</sequence>
<evidence type="ECO:0000313" key="1">
    <source>
        <dbReference type="EMBL" id="BAF87615.1"/>
    </source>
</evidence>
<reference evidence="1 2" key="1">
    <citation type="journal article" date="2007" name="Appl. Environ. Microbiol.">
        <title>Rhizobial factors required for stem nodule maturation and maintenance in Sesbania rostrata-Azorhizobium caulinodans ORS571 symbiosis.</title>
        <authorList>
            <person name="Suzuki S."/>
            <person name="Aono T."/>
            <person name="Lee KB."/>
            <person name="Suzuki T."/>
            <person name="Liu CT."/>
            <person name="Miwa H."/>
            <person name="Wakao S."/>
            <person name="Iki T."/>
            <person name="Oyaizu H."/>
        </authorList>
    </citation>
    <scope>NUCLEOTIDE SEQUENCE [LARGE SCALE GENOMIC DNA]</scope>
    <source>
        <strain evidence="2">ATCC 43989 / DSM 5975 / JCM 20966 / LMG 6465 / NBRC 14845 / NCIMB 13405 / ORS 571</strain>
    </source>
</reference>
<evidence type="ECO:0000313" key="2">
    <source>
        <dbReference type="Proteomes" id="UP000000270"/>
    </source>
</evidence>
<dbReference type="PANTHER" id="PTHR30565">
    <property type="entry name" value="PROTEIN YCIF"/>
    <property type="match status" value="1"/>
</dbReference>
<dbReference type="EMBL" id="AP009384">
    <property type="protein sequence ID" value="BAF87615.1"/>
    <property type="molecule type" value="Genomic_DNA"/>
</dbReference>
<dbReference type="InterPro" id="IPR047114">
    <property type="entry name" value="YciF"/>
</dbReference>
<dbReference type="PANTHER" id="PTHR30565:SF9">
    <property type="entry name" value="PROTEIN YCIF"/>
    <property type="match status" value="1"/>
</dbReference>
<proteinExistence type="predicted"/>
<reference evidence="2" key="2">
    <citation type="submission" date="2007-04" db="EMBL/GenBank/DDBJ databases">
        <title>Complete genome sequence of the nitrogen-fixing bacterium Azorhizobium caulinodans ORS571.</title>
        <authorList>
            <person name="Lee K.B."/>
            <person name="Backer P.D."/>
            <person name="Aono T."/>
            <person name="Liu C.T."/>
            <person name="Suzuki S."/>
            <person name="Suzuki T."/>
            <person name="Kaneko T."/>
            <person name="Yamada M."/>
            <person name="Tabata S."/>
            <person name="Kupfer D.M."/>
            <person name="Najar F.Z."/>
            <person name="Wiley G.B."/>
            <person name="Roe B."/>
            <person name="Binnewies T."/>
            <person name="Ussery D."/>
            <person name="Vereecke D."/>
            <person name="Gevers D."/>
            <person name="Holsters M."/>
            <person name="Oyaizu H."/>
        </authorList>
    </citation>
    <scope>NUCLEOTIDE SEQUENCE [LARGE SCALE GENOMIC DNA]</scope>
    <source>
        <strain evidence="2">ATCC 43989 / DSM 5975 / JCM 20966 / LMG 6465 / NBRC 14845 / NCIMB 13405 / ORS 571</strain>
    </source>
</reference>
<protein>
    <submittedName>
        <fullName evidence="1">Uncharacterized protein</fullName>
    </submittedName>
</protein>
<dbReference type="HOGENOM" id="CLU_093759_1_0_5"/>
<organism evidence="1 2">
    <name type="scientific">Azorhizobium caulinodans (strain ATCC 43989 / DSM 5975 / JCM 20966 / LMG 6465 / NBRC 14845 / NCIMB 13405 / ORS 571)</name>
    <dbReference type="NCBI Taxonomy" id="438753"/>
    <lineage>
        <taxon>Bacteria</taxon>
        <taxon>Pseudomonadati</taxon>
        <taxon>Pseudomonadota</taxon>
        <taxon>Alphaproteobacteria</taxon>
        <taxon>Hyphomicrobiales</taxon>
        <taxon>Xanthobacteraceae</taxon>
        <taxon>Azorhizobium</taxon>
    </lineage>
</organism>
<dbReference type="Proteomes" id="UP000000270">
    <property type="component" value="Chromosome"/>
</dbReference>
<reference evidence="1 2" key="6">
    <citation type="journal article" date="2011" name="Appl. Environ. Microbiol.">
        <title>Involvement of the azorhizobial chromosome partition gene (parA) in the onset of bacteroid differentiation during Sesbania rostrata stem nodule development.</title>
        <authorList>
            <person name="Liu CT."/>
            <person name="Lee KB."/>
            <person name="Wang YS."/>
            <person name="Peng MH."/>
            <person name="Lee KT."/>
            <person name="Suzuki S."/>
            <person name="Suzuki T."/>
            <person name="Oyaizu H."/>
        </authorList>
    </citation>
    <scope>NUCLEOTIDE SEQUENCE [LARGE SCALE GENOMIC DNA]</scope>
    <source>
        <strain evidence="2">ATCC 43989 / DSM 5975 / JCM 20966 / LMG 6465 / NBRC 14845 / NCIMB 13405 / ORS 571</strain>
    </source>
</reference>
<gene>
    <name evidence="1" type="ordered locus">AZC_1617</name>
</gene>
<accession>A8HYH8</accession>
<dbReference type="STRING" id="438753.AZC_1617"/>
<name>A8HYH8_AZOC5</name>
<dbReference type="KEGG" id="azc:AZC_1617"/>
<dbReference type="SUPFAM" id="SSF47240">
    <property type="entry name" value="Ferritin-like"/>
    <property type="match status" value="1"/>
</dbReference>
<dbReference type="InterPro" id="IPR012347">
    <property type="entry name" value="Ferritin-like"/>
</dbReference>